<sequence>MSITKRTFGARMAGAAVGLALALLGLAVPANSIAAEFPEKPVTLVVWAGAGGALDTYGRKLAELLEKEAGWTVKVDNRPGGSGAVGVSQIMTQPADGYNILVLTGTLTFGIAQGLIPFELEDFRLLRAMQSEPSSLAVLSDSQFKSVDDFTKYMKGIPNGLKVGGHAPGGFHQYMLYQLMKKGGFESGWIPHDASGKVTLGLLGKHLDAAMMTPSTGLAQVKSGEIKLLGVSTDERSAFLPDVPTFKEQGYDIEGAIWRGVAVKAGTPDDAVGAIQAAVDKVTASEDWKKFQTEQFQDSPDWKEEEFTKRAQSDLANQLEFLKANGYVE</sequence>
<reference evidence="3 4" key="1">
    <citation type="submission" date="2023-03" db="EMBL/GenBank/DDBJ databases">
        <authorList>
            <person name="Menendez E."/>
            <person name="Kaur S."/>
            <person name="Flores-Felix J.D."/>
            <person name="diCenzo G.C."/>
            <person name="Peix A."/>
            <person name="Velazquez E."/>
        </authorList>
    </citation>
    <scope>NUCLEOTIDE SEQUENCE [LARGE SCALE GENOMIC DNA]</scope>
    <source>
        <strain evidence="3 4">CCBAU 71714</strain>
    </source>
</reference>
<dbReference type="RefSeq" id="WP_003531414.1">
    <property type="nucleotide sequence ID" value="NZ_CP120365.1"/>
</dbReference>
<feature type="chain" id="PRO_5046998832" evidence="2">
    <location>
        <begin position="35"/>
        <end position="329"/>
    </location>
</feature>
<accession>A0ABY8T910</accession>
<dbReference type="InterPro" id="IPR005064">
    <property type="entry name" value="BUG"/>
</dbReference>
<feature type="signal peptide" evidence="2">
    <location>
        <begin position="1"/>
        <end position="34"/>
    </location>
</feature>
<dbReference type="SUPFAM" id="SSF53850">
    <property type="entry name" value="Periplasmic binding protein-like II"/>
    <property type="match status" value="1"/>
</dbReference>
<dbReference type="Gene3D" id="3.40.190.150">
    <property type="entry name" value="Bordetella uptake gene, domain 1"/>
    <property type="match status" value="1"/>
</dbReference>
<dbReference type="EMBL" id="CP120365">
    <property type="protein sequence ID" value="WHS94307.1"/>
    <property type="molecule type" value="Genomic_DNA"/>
</dbReference>
<dbReference type="Gene3D" id="3.40.190.10">
    <property type="entry name" value="Periplasmic binding protein-like II"/>
    <property type="match status" value="1"/>
</dbReference>
<evidence type="ECO:0000256" key="1">
    <source>
        <dbReference type="ARBA" id="ARBA00006987"/>
    </source>
</evidence>
<name>A0ABY8T910_9HYPH</name>
<evidence type="ECO:0000313" key="3">
    <source>
        <dbReference type="EMBL" id="WHS94307.1"/>
    </source>
</evidence>
<proteinExistence type="inferred from homology"/>
<protein>
    <submittedName>
        <fullName evidence="3">Tripartite tricarboxylate transporter substrate binding protein</fullName>
    </submittedName>
</protein>
<dbReference type="CDD" id="cd07012">
    <property type="entry name" value="PBP2_Bug_TTT"/>
    <property type="match status" value="1"/>
</dbReference>
<gene>
    <name evidence="3" type="ORF">PZL22_002021</name>
</gene>
<evidence type="ECO:0000256" key="2">
    <source>
        <dbReference type="SAM" id="SignalP"/>
    </source>
</evidence>
<dbReference type="Proteomes" id="UP001233264">
    <property type="component" value="Chromosome"/>
</dbReference>
<evidence type="ECO:0000313" key="4">
    <source>
        <dbReference type="Proteomes" id="UP001233264"/>
    </source>
</evidence>
<dbReference type="PANTHER" id="PTHR42928">
    <property type="entry name" value="TRICARBOXYLATE-BINDING PROTEIN"/>
    <property type="match status" value="1"/>
</dbReference>
<dbReference type="PIRSF" id="PIRSF017082">
    <property type="entry name" value="YflP"/>
    <property type="match status" value="1"/>
</dbReference>
<dbReference type="InterPro" id="IPR042100">
    <property type="entry name" value="Bug_dom1"/>
</dbReference>
<dbReference type="Pfam" id="PF03401">
    <property type="entry name" value="TctC"/>
    <property type="match status" value="1"/>
</dbReference>
<dbReference type="PANTHER" id="PTHR42928:SF5">
    <property type="entry name" value="BLR1237 PROTEIN"/>
    <property type="match status" value="1"/>
</dbReference>
<keyword evidence="2" id="KW-0732">Signal</keyword>
<organism evidence="3 4">
    <name type="scientific">Sinorhizobium kummerowiae</name>
    <dbReference type="NCBI Taxonomy" id="158892"/>
    <lineage>
        <taxon>Bacteria</taxon>
        <taxon>Pseudomonadati</taxon>
        <taxon>Pseudomonadota</taxon>
        <taxon>Alphaproteobacteria</taxon>
        <taxon>Hyphomicrobiales</taxon>
        <taxon>Rhizobiaceae</taxon>
        <taxon>Sinorhizobium/Ensifer group</taxon>
        <taxon>Sinorhizobium</taxon>
    </lineage>
</organism>
<comment type="similarity">
    <text evidence="1">Belongs to the UPF0065 (bug) family.</text>
</comment>
<keyword evidence="4" id="KW-1185">Reference proteome</keyword>